<proteinExistence type="predicted"/>
<dbReference type="Proteomes" id="UP000501063">
    <property type="component" value="Chromosome"/>
</dbReference>
<organism evidence="1 2">
    <name type="scientific">Pseudomonas nitroreducens</name>
    <dbReference type="NCBI Taxonomy" id="46680"/>
    <lineage>
        <taxon>Bacteria</taxon>
        <taxon>Pseudomonadati</taxon>
        <taxon>Pseudomonadota</taxon>
        <taxon>Gammaproteobacteria</taxon>
        <taxon>Pseudomonadales</taxon>
        <taxon>Pseudomonadaceae</taxon>
        <taxon>Pseudomonas</taxon>
    </lineage>
</organism>
<gene>
    <name evidence="1" type="ORF">G5B91_07460</name>
</gene>
<name>A0A6G6ITG2_PSENT</name>
<accession>A0A6G6ITG2</accession>
<keyword evidence="1" id="KW-0378">Hydrolase</keyword>
<dbReference type="GO" id="GO:0016787">
    <property type="term" value="F:hydrolase activity"/>
    <property type="evidence" value="ECO:0007669"/>
    <property type="project" value="UniProtKB-KW"/>
</dbReference>
<dbReference type="PANTHER" id="PTHR39456:SF1">
    <property type="entry name" value="METAL-DEPENDENT HYDROLASE"/>
    <property type="match status" value="1"/>
</dbReference>
<dbReference type="KEGG" id="pnt:G5B91_07460"/>
<evidence type="ECO:0000313" key="2">
    <source>
        <dbReference type="Proteomes" id="UP000501063"/>
    </source>
</evidence>
<dbReference type="PIRSF" id="PIRSF007580">
    <property type="entry name" value="UCP07580"/>
    <property type="match status" value="1"/>
</dbReference>
<dbReference type="AlphaFoldDB" id="A0A6G6ITG2"/>
<reference evidence="1 2" key="1">
    <citation type="submission" date="2020-02" db="EMBL/GenBank/DDBJ databases">
        <title>Integrative conjugative elements (ICEs) and plasmids drive adaptation of Pseudomonas nitroreducens strain HBP1 to wastewater environment.</title>
        <authorList>
            <person name="Sentchilo V."/>
            <person name="Carraro N."/>
            <person name="Bertelli C."/>
            <person name="van der Meer J.R."/>
        </authorList>
    </citation>
    <scope>NUCLEOTIDE SEQUENCE [LARGE SCALE GENOMIC DNA]</scope>
    <source>
        <strain evidence="1 2">HBP1</strain>
    </source>
</reference>
<protein>
    <submittedName>
        <fullName evidence="1">Metal-dependent hydrolase</fullName>
    </submittedName>
</protein>
<dbReference type="EMBL" id="CP049140">
    <property type="protein sequence ID" value="QIE86110.1"/>
    <property type="molecule type" value="Genomic_DNA"/>
</dbReference>
<evidence type="ECO:0000313" key="1">
    <source>
        <dbReference type="EMBL" id="QIE86110.1"/>
    </source>
</evidence>
<sequence length="291" mass="33768">MDSVALTPNIIVRENINFGLDGSIPKYWYLSDPFKTRLFDSMHLTFPEGERFFMTSVRAFRNRIQDKELLQQVKDFTRQEGQHGIAHTQYHSALAAQGLPVTEMLAANTAMLNGYLKNYSPEFNVALTAAFEHFTGLLAETFFSHDETTKGMDDRIRALMAWHAMEEMEHKSVAYDVMIKIARVGYWKRTLALGVAMWQVKRMMFGYTNQLLKEDGFSWLQRKVLLVKNIRWMFGRRGVLAMRFSHFFAYLKPGFHPNDIPTIPGYYTWLSEYQRSADPQAALKAMFEKTA</sequence>
<dbReference type="RefSeq" id="WP_024767713.1">
    <property type="nucleotide sequence ID" value="NZ_CP049140.1"/>
</dbReference>
<dbReference type="PANTHER" id="PTHR39456">
    <property type="entry name" value="METAL-DEPENDENT HYDROLASE"/>
    <property type="match status" value="1"/>
</dbReference>
<dbReference type="Pfam" id="PF10118">
    <property type="entry name" value="Metal_hydrol"/>
    <property type="match status" value="1"/>
</dbReference>
<dbReference type="InterPro" id="IPR016516">
    <property type="entry name" value="UCP07580"/>
</dbReference>